<dbReference type="GO" id="GO:0006950">
    <property type="term" value="P:response to stress"/>
    <property type="evidence" value="ECO:0007669"/>
    <property type="project" value="TreeGrafter"/>
</dbReference>
<comment type="caution">
    <text evidence="2">The sequence shown here is derived from an EMBL/GenBank/DDBJ whole genome shotgun (WGS) entry which is preliminary data.</text>
</comment>
<dbReference type="PROSITE" id="PS50995">
    <property type="entry name" value="HTH_MARR_2"/>
    <property type="match status" value="1"/>
</dbReference>
<evidence type="ECO:0000313" key="2">
    <source>
        <dbReference type="EMBL" id="HFT94128.1"/>
    </source>
</evidence>
<dbReference type="InterPro" id="IPR036390">
    <property type="entry name" value="WH_DNA-bd_sf"/>
</dbReference>
<protein>
    <submittedName>
        <fullName evidence="2">MarR family transcriptional regulator</fullName>
    </submittedName>
</protein>
<dbReference type="SUPFAM" id="SSF46785">
    <property type="entry name" value="Winged helix' DNA-binding domain"/>
    <property type="match status" value="1"/>
</dbReference>
<dbReference type="SMART" id="SM00347">
    <property type="entry name" value="HTH_MARR"/>
    <property type="match status" value="1"/>
</dbReference>
<dbReference type="Gene3D" id="1.10.10.10">
    <property type="entry name" value="Winged helix-like DNA-binding domain superfamily/Winged helix DNA-binding domain"/>
    <property type="match status" value="1"/>
</dbReference>
<dbReference type="AlphaFoldDB" id="A0A7C3QXI2"/>
<name>A0A7C3QXI2_9BACT</name>
<reference evidence="2" key="1">
    <citation type="journal article" date="2020" name="mSystems">
        <title>Genome- and Community-Level Interaction Insights into Carbon Utilization and Element Cycling Functions of Hydrothermarchaeota in Hydrothermal Sediment.</title>
        <authorList>
            <person name="Zhou Z."/>
            <person name="Liu Y."/>
            <person name="Xu W."/>
            <person name="Pan J."/>
            <person name="Luo Z.H."/>
            <person name="Li M."/>
        </authorList>
    </citation>
    <scope>NUCLEOTIDE SEQUENCE [LARGE SCALE GENOMIC DNA]</scope>
    <source>
        <strain evidence="2">SpSt-902</strain>
    </source>
</reference>
<dbReference type="InterPro" id="IPR000835">
    <property type="entry name" value="HTH_MarR-typ"/>
</dbReference>
<gene>
    <name evidence="2" type="ORF">ENX03_09410</name>
</gene>
<feature type="domain" description="HTH marR-type" evidence="1">
    <location>
        <begin position="23"/>
        <end position="159"/>
    </location>
</feature>
<proteinExistence type="predicted"/>
<dbReference type="GO" id="GO:0003700">
    <property type="term" value="F:DNA-binding transcription factor activity"/>
    <property type="evidence" value="ECO:0007669"/>
    <property type="project" value="InterPro"/>
</dbReference>
<dbReference type="PANTHER" id="PTHR33164">
    <property type="entry name" value="TRANSCRIPTIONAL REGULATOR, MARR FAMILY"/>
    <property type="match status" value="1"/>
</dbReference>
<dbReference type="Pfam" id="PF01047">
    <property type="entry name" value="MarR"/>
    <property type="match status" value="1"/>
</dbReference>
<evidence type="ECO:0000259" key="1">
    <source>
        <dbReference type="PROSITE" id="PS50995"/>
    </source>
</evidence>
<dbReference type="PANTHER" id="PTHR33164:SF57">
    <property type="entry name" value="MARR-FAMILY TRANSCRIPTIONAL REGULATOR"/>
    <property type="match status" value="1"/>
</dbReference>
<organism evidence="2">
    <name type="scientific">Leptospirillum ferriphilum</name>
    <dbReference type="NCBI Taxonomy" id="178606"/>
    <lineage>
        <taxon>Bacteria</taxon>
        <taxon>Pseudomonadati</taxon>
        <taxon>Nitrospirota</taxon>
        <taxon>Nitrospiria</taxon>
        <taxon>Nitrospirales</taxon>
        <taxon>Nitrospiraceae</taxon>
        <taxon>Leptospirillum</taxon>
    </lineage>
</organism>
<dbReference type="EMBL" id="DTMM01000201">
    <property type="protein sequence ID" value="HFT94128.1"/>
    <property type="molecule type" value="Genomic_DNA"/>
</dbReference>
<dbReference type="InterPro" id="IPR036388">
    <property type="entry name" value="WH-like_DNA-bd_sf"/>
</dbReference>
<dbReference type="InterPro" id="IPR039422">
    <property type="entry name" value="MarR/SlyA-like"/>
</dbReference>
<dbReference type="PRINTS" id="PR00598">
    <property type="entry name" value="HTHMARR"/>
</dbReference>
<accession>A0A7C3QXI2</accession>
<sequence>MQGGGIPMDKEGKGPCAHGTGEEFPLRIRLMKLFWMLGPAFVRWAESHMEQDGITPQRMYLLGTLYEYGPMMMSGLKDRLGVTATNITAHVDALEREGLVERVHHPSDRRVTIVALTPKAEGSLEKLCLPFMNRVSEIFDEFTPDEQRNFLSYLLRMRAVLVEHKILDEKSRSFGSTPEEKLLPSGKS</sequence>